<proteinExistence type="predicted"/>
<dbReference type="SUPFAM" id="SSF57903">
    <property type="entry name" value="FYVE/PHD zinc finger"/>
    <property type="match status" value="1"/>
</dbReference>
<dbReference type="Proteomes" id="UP001162131">
    <property type="component" value="Unassembled WGS sequence"/>
</dbReference>
<feature type="coiled-coil region" evidence="1">
    <location>
        <begin position="150"/>
        <end position="234"/>
    </location>
</feature>
<dbReference type="AlphaFoldDB" id="A0AAU9IVV9"/>
<evidence type="ECO:0000313" key="2">
    <source>
        <dbReference type="EMBL" id="CAG9318967.1"/>
    </source>
</evidence>
<reference evidence="2" key="1">
    <citation type="submission" date="2021-09" db="EMBL/GenBank/DDBJ databases">
        <authorList>
            <consortium name="AG Swart"/>
            <person name="Singh M."/>
            <person name="Singh A."/>
            <person name="Seah K."/>
            <person name="Emmerich C."/>
        </authorList>
    </citation>
    <scope>NUCLEOTIDE SEQUENCE</scope>
    <source>
        <strain evidence="2">ATCC30299</strain>
    </source>
</reference>
<protein>
    <recommendedName>
        <fullName evidence="4">FYVE-type domain-containing protein</fullName>
    </recommendedName>
</protein>
<accession>A0AAU9IVV9</accession>
<evidence type="ECO:0000256" key="1">
    <source>
        <dbReference type="SAM" id="Coils"/>
    </source>
</evidence>
<keyword evidence="1" id="KW-0175">Coiled coil</keyword>
<evidence type="ECO:0000313" key="3">
    <source>
        <dbReference type="Proteomes" id="UP001162131"/>
    </source>
</evidence>
<organism evidence="2 3">
    <name type="scientific">Blepharisma stoltei</name>
    <dbReference type="NCBI Taxonomy" id="1481888"/>
    <lineage>
        <taxon>Eukaryota</taxon>
        <taxon>Sar</taxon>
        <taxon>Alveolata</taxon>
        <taxon>Ciliophora</taxon>
        <taxon>Postciliodesmatophora</taxon>
        <taxon>Heterotrichea</taxon>
        <taxon>Heterotrichida</taxon>
        <taxon>Blepharismidae</taxon>
        <taxon>Blepharisma</taxon>
    </lineage>
</organism>
<dbReference type="InterPro" id="IPR011011">
    <property type="entry name" value="Znf_FYVE_PHD"/>
</dbReference>
<name>A0AAU9IVV9_9CILI</name>
<keyword evidence="3" id="KW-1185">Reference proteome</keyword>
<sequence>MSNEENTNEGDLDYGRSREVSMWSNSDSCVASRSTSTVDRSSFNIYPKVKQDVDRTAYKQQKYCIVCETQVGKHGITKAKKLCCKFCFNAVCANCSPLTLMHPETHILERVCMTCFYASIEDKMKIAGESDIKQKIEQEIQEKNMIIARKKLCENKISDLEDLLNEKSKQENDLIREIQNCKKKMTSKIDDEEKLKKLSETVKDVREINILEEIQTLERENSDLKEKIERAAAFQASQRSGACCLIQ</sequence>
<gene>
    <name evidence="2" type="ORF">BSTOLATCC_MIC22324</name>
</gene>
<dbReference type="EMBL" id="CAJZBQ010000021">
    <property type="protein sequence ID" value="CAG9318967.1"/>
    <property type="molecule type" value="Genomic_DNA"/>
</dbReference>
<evidence type="ECO:0008006" key="4">
    <source>
        <dbReference type="Google" id="ProtNLM"/>
    </source>
</evidence>
<comment type="caution">
    <text evidence="2">The sequence shown here is derived from an EMBL/GenBank/DDBJ whole genome shotgun (WGS) entry which is preliminary data.</text>
</comment>